<reference evidence="1 2" key="1">
    <citation type="submission" date="2020-03" db="EMBL/GenBank/DDBJ databases">
        <title>Draft genome of Streptomyces sp. ventii, isolated from the Axial Seamount in the Pacific Ocean, and resequencing of the two type strains Streptomyces lonarensis strain NCL 716 and Streptomyces bohaiensis strain 11A07.</title>
        <authorList>
            <person name="Loughran R.M."/>
            <person name="Pfannmuller K.M."/>
            <person name="Wasson B.J."/>
            <person name="Deadmond M.C."/>
            <person name="Paddock B.E."/>
            <person name="Koyack M.J."/>
            <person name="Gallegos D.A."/>
            <person name="Mitchell E.A."/>
            <person name="Ushijima B."/>
            <person name="Saw J.H."/>
            <person name="Mcphail K.L."/>
            <person name="Videau P."/>
        </authorList>
    </citation>
    <scope>NUCLEOTIDE SEQUENCE [LARGE SCALE GENOMIC DNA]</scope>
    <source>
        <strain evidence="1 2">NCL716</strain>
    </source>
</reference>
<comment type="caution">
    <text evidence="1">The sequence shown here is derived from an EMBL/GenBank/DDBJ whole genome shotgun (WGS) entry which is preliminary data.</text>
</comment>
<accession>A0A7X6D391</accession>
<dbReference type="Proteomes" id="UP000578686">
    <property type="component" value="Unassembled WGS sequence"/>
</dbReference>
<evidence type="ECO:0000313" key="2">
    <source>
        <dbReference type="Proteomes" id="UP000578686"/>
    </source>
</evidence>
<gene>
    <name evidence="1" type="ORF">HCN56_16775</name>
</gene>
<protein>
    <submittedName>
        <fullName evidence="1">Uncharacterized protein</fullName>
    </submittedName>
</protein>
<dbReference type="InterPro" id="IPR045999">
    <property type="entry name" value="DUF5955"/>
</dbReference>
<dbReference type="Pfam" id="PF19380">
    <property type="entry name" value="DUF5955"/>
    <property type="match status" value="1"/>
</dbReference>
<name>A0A7X6D391_9ACTN</name>
<evidence type="ECO:0000313" key="1">
    <source>
        <dbReference type="EMBL" id="NJQ07193.1"/>
    </source>
</evidence>
<keyword evidence="2" id="KW-1185">Reference proteome</keyword>
<dbReference type="EMBL" id="JAAVJD010000138">
    <property type="protein sequence ID" value="NJQ07193.1"/>
    <property type="molecule type" value="Genomic_DNA"/>
</dbReference>
<proteinExistence type="predicted"/>
<sequence>MPQTRDDRWEALVAASARLRTALDDYRAPLIDRGIAEQELTALHRMAAGGAADPAALSGRLLLVASAVGSVRVLSPALAELRAAVGRFGPGVTSVTVIPPPRR</sequence>
<organism evidence="1 2">
    <name type="scientific">Streptomyces lonarensis</name>
    <dbReference type="NCBI Taxonomy" id="700599"/>
    <lineage>
        <taxon>Bacteria</taxon>
        <taxon>Bacillati</taxon>
        <taxon>Actinomycetota</taxon>
        <taxon>Actinomycetes</taxon>
        <taxon>Kitasatosporales</taxon>
        <taxon>Streptomycetaceae</taxon>
        <taxon>Streptomyces</taxon>
    </lineage>
</organism>
<dbReference type="AlphaFoldDB" id="A0A7X6D391"/>